<feature type="active site" description="Proton donor/acceptor" evidence="7">
    <location>
        <position position="200"/>
    </location>
</feature>
<keyword evidence="5" id="KW-0720">Serine protease</keyword>
<dbReference type="PANTHER" id="PTHR33209:SF1">
    <property type="entry name" value="PEPTIDASE S49 DOMAIN-CONTAINING PROTEIN"/>
    <property type="match status" value="1"/>
</dbReference>
<organism evidence="10 11">
    <name type="scientific">OM182 bacterium MED-G28</name>
    <dbReference type="NCBI Taxonomy" id="1986256"/>
    <lineage>
        <taxon>Bacteria</taxon>
        <taxon>Pseudomonadati</taxon>
        <taxon>Pseudomonadota</taxon>
        <taxon>Gammaproteobacteria</taxon>
        <taxon>OMG group</taxon>
        <taxon>OM182 clade</taxon>
    </lineage>
</organism>
<name>A0A2A5WAI0_9GAMM</name>
<keyword evidence="8" id="KW-1133">Transmembrane helix</keyword>
<evidence type="ECO:0000256" key="1">
    <source>
        <dbReference type="ARBA" id="ARBA00004370"/>
    </source>
</evidence>
<dbReference type="InterPro" id="IPR029045">
    <property type="entry name" value="ClpP/crotonase-like_dom_sf"/>
</dbReference>
<dbReference type="SUPFAM" id="SSF52096">
    <property type="entry name" value="ClpP/crotonase"/>
    <property type="match status" value="2"/>
</dbReference>
<dbReference type="GO" id="GO:0006465">
    <property type="term" value="P:signal peptide processing"/>
    <property type="evidence" value="ECO:0007669"/>
    <property type="project" value="InterPro"/>
</dbReference>
<dbReference type="InterPro" id="IPR047217">
    <property type="entry name" value="S49_SppA_67K_type_N"/>
</dbReference>
<keyword evidence="6 8" id="KW-0472">Membrane</keyword>
<dbReference type="CDD" id="cd07023">
    <property type="entry name" value="S49_Sppa_N_C"/>
    <property type="match status" value="1"/>
</dbReference>
<feature type="active site" description="Nucleophile" evidence="7">
    <location>
        <position position="405"/>
    </location>
</feature>
<dbReference type="GO" id="GO:0008236">
    <property type="term" value="F:serine-type peptidase activity"/>
    <property type="evidence" value="ECO:0007669"/>
    <property type="project" value="UniProtKB-KW"/>
</dbReference>
<accession>A0A2A5WAI0</accession>
<keyword evidence="4" id="KW-0378">Hydrolase</keyword>
<evidence type="ECO:0000313" key="10">
    <source>
        <dbReference type="EMBL" id="PDH33166.1"/>
    </source>
</evidence>
<evidence type="ECO:0000256" key="3">
    <source>
        <dbReference type="ARBA" id="ARBA00022670"/>
    </source>
</evidence>
<protein>
    <submittedName>
        <fullName evidence="10">Signal peptide peptidase SppA</fullName>
    </submittedName>
</protein>
<evidence type="ECO:0000259" key="9">
    <source>
        <dbReference type="Pfam" id="PF01343"/>
    </source>
</evidence>
<dbReference type="InterPro" id="IPR047272">
    <property type="entry name" value="S49_SppA_C"/>
</dbReference>
<dbReference type="CDD" id="cd07018">
    <property type="entry name" value="S49_SppA_67K_type"/>
    <property type="match status" value="1"/>
</dbReference>
<dbReference type="InterPro" id="IPR004635">
    <property type="entry name" value="Pept_S49_SppA"/>
</dbReference>
<comment type="caution">
    <text evidence="10">The sequence shown here is derived from an EMBL/GenBank/DDBJ whole genome shotgun (WGS) entry which is preliminary data.</text>
</comment>
<dbReference type="InterPro" id="IPR004634">
    <property type="entry name" value="Pept_S49_pIV"/>
</dbReference>
<dbReference type="NCBIfam" id="TIGR00706">
    <property type="entry name" value="SppA_dom"/>
    <property type="match status" value="1"/>
</dbReference>
<gene>
    <name evidence="10" type="primary">sppA</name>
    <name evidence="10" type="ORF">CNF02_09450</name>
</gene>
<dbReference type="Proteomes" id="UP000219329">
    <property type="component" value="Unassembled WGS sequence"/>
</dbReference>
<comment type="similarity">
    <text evidence="2">Belongs to the peptidase S49 family.</text>
</comment>
<dbReference type="GO" id="GO:0016020">
    <property type="term" value="C:membrane"/>
    <property type="evidence" value="ECO:0007669"/>
    <property type="project" value="UniProtKB-SubCell"/>
</dbReference>
<sequence length="608" mass="66665">MNKAKKINLFWQGVTAAREITANLLFLLIVLIVLVVVLASLFSGSELPSLEGKALVIDPQGPIVEQASGSLDPLSIVLNGSPAPELDARSILFALKTAKEDEQIEHIILKLDNINGTGQTTLYDIGQALQELKDSGKNIVAIADYYNQSSYYLASFANQIVLHPDGEIYIQGYSRIRTYYKSLIDKLDVTFNLFQVGEYKSAMEPYIREDMSEADKEASLAYLKVLWDSWMAIVSSNRNLESPDIQNFSDTYDELIIQENGNTGTAALNYKLVDHLLNRNQQRDYLIELVGADEEEQSFAQVSLNDYLAIARANEKTNTSENKIAVVVASGSILDGSQPPGMIGGDSTAQLLREAHQDEAVKAIVLRVDSGGGSAFASEVIREEIIIAKSKGIKVVASMSNVAASGGYWISASADEIWASHDTITGSIGVFGYLPTFEKTLDKIGIHSDGVSTTKLGSGQDITQALNPILARALQSNVEHSYQRFITLVSESRGMTLEEADEIAQGRVWAGETALDLGLIDNLGNLEDAIERAATLAGTEDYQTYYPALPSAWTDQLFTQFFLKIRTFADSPVVSRNLFKRSFDLVNDLGSFNDPKNVYLKCLDCPLF</sequence>
<evidence type="ECO:0000313" key="11">
    <source>
        <dbReference type="Proteomes" id="UP000219329"/>
    </source>
</evidence>
<evidence type="ECO:0000256" key="6">
    <source>
        <dbReference type="ARBA" id="ARBA00023136"/>
    </source>
</evidence>
<dbReference type="PANTHER" id="PTHR33209">
    <property type="entry name" value="PROTEASE 4"/>
    <property type="match status" value="1"/>
</dbReference>
<proteinExistence type="inferred from homology"/>
<evidence type="ECO:0000256" key="5">
    <source>
        <dbReference type="ARBA" id="ARBA00022825"/>
    </source>
</evidence>
<evidence type="ECO:0000256" key="8">
    <source>
        <dbReference type="SAM" id="Phobius"/>
    </source>
</evidence>
<dbReference type="Gene3D" id="3.90.226.10">
    <property type="entry name" value="2-enoyl-CoA Hydratase, Chain A, domain 1"/>
    <property type="match status" value="3"/>
</dbReference>
<dbReference type="PIRSF" id="PIRSF001217">
    <property type="entry name" value="Protease_4_SppA"/>
    <property type="match status" value="1"/>
</dbReference>
<comment type="subcellular location">
    <subcellularLocation>
        <location evidence="1">Membrane</location>
    </subcellularLocation>
</comment>
<dbReference type="EMBL" id="NTJZ01000010">
    <property type="protein sequence ID" value="PDH33166.1"/>
    <property type="molecule type" value="Genomic_DNA"/>
</dbReference>
<dbReference type="Pfam" id="PF01343">
    <property type="entry name" value="Peptidase_S49"/>
    <property type="match status" value="2"/>
</dbReference>
<reference evidence="10 11" key="1">
    <citation type="submission" date="2017-08" db="EMBL/GenBank/DDBJ databases">
        <title>Fine stratification of microbial communities through a metagenomic profile of the photic zone.</title>
        <authorList>
            <person name="Haro-Moreno J.M."/>
            <person name="Lopez-Perez M."/>
            <person name="De La Torre J."/>
            <person name="Picazo A."/>
            <person name="Camacho A."/>
            <person name="Rodriguez-Valera F."/>
        </authorList>
    </citation>
    <scope>NUCLEOTIDE SEQUENCE [LARGE SCALE GENOMIC DNA]</scope>
    <source>
        <strain evidence="10">MED-G28</strain>
    </source>
</reference>
<evidence type="ECO:0000256" key="7">
    <source>
        <dbReference type="PIRSR" id="PIRSR001217-1"/>
    </source>
</evidence>
<feature type="domain" description="Peptidase S49" evidence="9">
    <location>
        <begin position="132"/>
        <end position="284"/>
    </location>
</feature>
<evidence type="ECO:0000256" key="2">
    <source>
        <dbReference type="ARBA" id="ARBA00008683"/>
    </source>
</evidence>
<feature type="domain" description="Peptidase S49" evidence="9">
    <location>
        <begin position="388"/>
        <end position="538"/>
    </location>
</feature>
<keyword evidence="8" id="KW-0812">Transmembrane</keyword>
<feature type="transmembrane region" description="Helical" evidence="8">
    <location>
        <begin position="20"/>
        <end position="42"/>
    </location>
</feature>
<dbReference type="AlphaFoldDB" id="A0A2A5WAI0"/>
<keyword evidence="3" id="KW-0645">Protease</keyword>
<dbReference type="NCBIfam" id="TIGR00705">
    <property type="entry name" value="SppA_67K"/>
    <property type="match status" value="1"/>
</dbReference>
<dbReference type="Gene3D" id="6.20.330.10">
    <property type="match status" value="1"/>
</dbReference>
<evidence type="ECO:0000256" key="4">
    <source>
        <dbReference type="ARBA" id="ARBA00022801"/>
    </source>
</evidence>
<dbReference type="InterPro" id="IPR002142">
    <property type="entry name" value="Peptidase_S49"/>
</dbReference>